<dbReference type="Pfam" id="PF14559">
    <property type="entry name" value="TPR_19"/>
    <property type="match status" value="1"/>
</dbReference>
<gene>
    <name evidence="6" type="ORF">LSAA_7071</name>
</gene>
<feature type="compositionally biased region" description="Low complexity" evidence="5">
    <location>
        <begin position="296"/>
        <end position="315"/>
    </location>
</feature>
<dbReference type="Pfam" id="PF13414">
    <property type="entry name" value="TPR_11"/>
    <property type="match status" value="1"/>
</dbReference>
<feature type="region of interest" description="Disordered" evidence="5">
    <location>
        <begin position="872"/>
        <end position="905"/>
    </location>
</feature>
<dbReference type="PANTHER" id="PTHR12558:SF13">
    <property type="entry name" value="CELL DIVISION CYCLE PROTEIN 27 HOMOLOG"/>
    <property type="match status" value="1"/>
</dbReference>
<dbReference type="AlphaFoldDB" id="A0A7R8CQ58"/>
<evidence type="ECO:0000256" key="3">
    <source>
        <dbReference type="ARBA" id="ARBA00039307"/>
    </source>
</evidence>
<dbReference type="InterPro" id="IPR011990">
    <property type="entry name" value="TPR-like_helical_dom_sf"/>
</dbReference>
<feature type="coiled-coil region" evidence="4">
    <location>
        <begin position="736"/>
        <end position="793"/>
    </location>
</feature>
<dbReference type="Pfam" id="PF12895">
    <property type="entry name" value="ANAPC3"/>
    <property type="match status" value="1"/>
</dbReference>
<feature type="compositionally biased region" description="Polar residues" evidence="5">
    <location>
        <begin position="470"/>
        <end position="495"/>
    </location>
</feature>
<feature type="region of interest" description="Disordered" evidence="5">
    <location>
        <begin position="295"/>
        <end position="315"/>
    </location>
</feature>
<keyword evidence="1" id="KW-0802">TPR repeat</keyword>
<dbReference type="Gene3D" id="1.25.40.10">
    <property type="entry name" value="Tetratricopeptide repeat domain"/>
    <property type="match status" value="4"/>
</dbReference>
<sequence length="905" mass="100857">MLVQEPVQAAIWHCLNHYAYGDATFLAEKLLSEVDTDESAFLLATCYYRSGKLNQAYDVLQGKGLRSQQNRFLMARCCTDLNKLIEAETILNGDSLDPRKERTMEDIITDFGDSSCFAYKMIASIYAQTERLSKALDAERKSLKLNPLLWKSYESLCLKGDSPDPNKIFNVHNIEHFNHIHGTNSLINLINASPAPPQEPVSHVIANHLHQTPQSQPLPHSPPAIPPITVTPFSGVDTPPYNLISTPNTNSRYISGINSLNYSTDIESPAISTQAKPALMPPPIRMRKRYSTRIAPSSTSTTLNNSTVSTPNNLNNSSSTFVPTFGTLNTNCQLYSRRILTNSLSSSSPLVRIQLNFSSSVIELSNTSLIMGSPANQSANTNLESALTNATNNELKISKRSIMGSAKENPLKPNLFSAQSSNISSSPASQIVRRSSRLFGSTQSVKENSKTPTSPSTGSLANPIIKNRVASKSPSRKNNLSRNVTPKSNNNIDNSVSEKNEKNKEITLKEDKIPQNNQSLAISSANLAAQAMAIQKSSLEGLLSLLKTLGTAFLEYSQFNCRKSLNILDDVSPHHRNKGWTLGLVAKNHYELGEYKEAKKYFQEVRDQEPYRLDYMEYYSTALWHLQEEIELSSLAQELTRIDKFAPQAWCSAAVQVQPDFAYAYTLLGHEYVMIEELDKALACFRSAIRVDPRHYNAWYGLGLAYYKQEAYQMTEIYYKKALSINKQSPILMCHVAVVQHALQKTERALETLNAAIKAAPKNPLCKFEKASILFSSERYEEALEELNELKEIIPKESPVYFLMGKVCVPIFHAIKNVCHYSTHRCINKLNNKNLALMHFSWAMDLDPKGANSQIKDALDPTLNRVAQEESAIQHADDPMQVTDATDPSPRESINQDISLGTSGV</sequence>
<feature type="compositionally biased region" description="Polar residues" evidence="5">
    <location>
        <begin position="438"/>
        <end position="460"/>
    </location>
</feature>
<evidence type="ECO:0000256" key="2">
    <source>
        <dbReference type="ARBA" id="ARBA00038210"/>
    </source>
</evidence>
<evidence type="ECO:0000313" key="6">
    <source>
        <dbReference type="EMBL" id="CAF2889715.1"/>
    </source>
</evidence>
<dbReference type="SMART" id="SM00028">
    <property type="entry name" value="TPR"/>
    <property type="match status" value="6"/>
</dbReference>
<evidence type="ECO:0000256" key="1">
    <source>
        <dbReference type="ARBA" id="ARBA00022803"/>
    </source>
</evidence>
<dbReference type="InterPro" id="IPR019734">
    <property type="entry name" value="TPR_rpt"/>
</dbReference>
<organism evidence="6 7">
    <name type="scientific">Lepeophtheirus salmonis</name>
    <name type="common">Salmon louse</name>
    <name type="synonym">Caligus salmonis</name>
    <dbReference type="NCBI Taxonomy" id="72036"/>
    <lineage>
        <taxon>Eukaryota</taxon>
        <taxon>Metazoa</taxon>
        <taxon>Ecdysozoa</taxon>
        <taxon>Arthropoda</taxon>
        <taxon>Crustacea</taxon>
        <taxon>Multicrustacea</taxon>
        <taxon>Hexanauplia</taxon>
        <taxon>Copepoda</taxon>
        <taxon>Siphonostomatoida</taxon>
        <taxon>Caligidae</taxon>
        <taxon>Lepeophtheirus</taxon>
    </lineage>
</organism>
<dbReference type="GO" id="GO:0051301">
    <property type="term" value="P:cell division"/>
    <property type="evidence" value="ECO:0007669"/>
    <property type="project" value="TreeGrafter"/>
</dbReference>
<reference evidence="6" key="1">
    <citation type="submission" date="2021-02" db="EMBL/GenBank/DDBJ databases">
        <authorList>
            <person name="Bekaert M."/>
        </authorList>
    </citation>
    <scope>NUCLEOTIDE SEQUENCE</scope>
    <source>
        <strain evidence="6">IoA-00</strain>
    </source>
</reference>
<feature type="compositionally biased region" description="Basic and acidic residues" evidence="5">
    <location>
        <begin position="496"/>
        <end position="511"/>
    </location>
</feature>
<dbReference type="PANTHER" id="PTHR12558">
    <property type="entry name" value="CELL DIVISION CYCLE 16,23,27"/>
    <property type="match status" value="1"/>
</dbReference>
<dbReference type="GO" id="GO:0007091">
    <property type="term" value="P:metaphase/anaphase transition of mitotic cell cycle"/>
    <property type="evidence" value="ECO:0007669"/>
    <property type="project" value="TreeGrafter"/>
</dbReference>
<dbReference type="GO" id="GO:0005680">
    <property type="term" value="C:anaphase-promoting complex"/>
    <property type="evidence" value="ECO:0007669"/>
    <property type="project" value="TreeGrafter"/>
</dbReference>
<dbReference type="EMBL" id="HG994582">
    <property type="protein sequence ID" value="CAF2889715.1"/>
    <property type="molecule type" value="Genomic_DNA"/>
</dbReference>
<dbReference type="OrthoDB" id="329563at2759"/>
<dbReference type="GO" id="GO:0016567">
    <property type="term" value="P:protein ubiquitination"/>
    <property type="evidence" value="ECO:0007669"/>
    <property type="project" value="TreeGrafter"/>
</dbReference>
<keyword evidence="4" id="KW-0175">Coiled coil</keyword>
<accession>A0A7R8CQ58</accession>
<dbReference type="GO" id="GO:0005737">
    <property type="term" value="C:cytoplasm"/>
    <property type="evidence" value="ECO:0007669"/>
    <property type="project" value="TreeGrafter"/>
</dbReference>
<dbReference type="PROSITE" id="PS50005">
    <property type="entry name" value="TPR"/>
    <property type="match status" value="3"/>
</dbReference>
<evidence type="ECO:0000313" key="7">
    <source>
        <dbReference type="Proteomes" id="UP000675881"/>
    </source>
</evidence>
<name>A0A7R8CQ58_LEPSM</name>
<dbReference type="GO" id="GO:0031145">
    <property type="term" value="P:anaphase-promoting complex-dependent catabolic process"/>
    <property type="evidence" value="ECO:0007669"/>
    <property type="project" value="TreeGrafter"/>
</dbReference>
<comment type="similarity">
    <text evidence="2">Belongs to the APC3/CDC27 family.</text>
</comment>
<keyword evidence="7" id="KW-1185">Reference proteome</keyword>
<feature type="region of interest" description="Disordered" evidence="5">
    <location>
        <begin position="413"/>
        <end position="511"/>
    </location>
</feature>
<dbReference type="PROSITE" id="PS50293">
    <property type="entry name" value="TPR_REGION"/>
    <property type="match status" value="1"/>
</dbReference>
<proteinExistence type="inferred from homology"/>
<feature type="compositionally biased region" description="Low complexity" evidence="5">
    <location>
        <begin position="417"/>
        <end position="431"/>
    </location>
</feature>
<dbReference type="SUPFAM" id="SSF48452">
    <property type="entry name" value="TPR-like"/>
    <property type="match status" value="2"/>
</dbReference>
<dbReference type="Pfam" id="PF13174">
    <property type="entry name" value="TPR_6"/>
    <property type="match status" value="1"/>
</dbReference>
<protein>
    <recommendedName>
        <fullName evidence="3">Cell division cycle protein 27 homolog</fullName>
    </recommendedName>
</protein>
<evidence type="ECO:0000256" key="4">
    <source>
        <dbReference type="SAM" id="Coils"/>
    </source>
</evidence>
<evidence type="ECO:0000256" key="5">
    <source>
        <dbReference type="SAM" id="MobiDB-lite"/>
    </source>
</evidence>
<dbReference type="Proteomes" id="UP000675881">
    <property type="component" value="Chromosome 3"/>
</dbReference>
<feature type="compositionally biased region" description="Polar residues" evidence="5">
    <location>
        <begin position="892"/>
        <end position="905"/>
    </location>
</feature>